<dbReference type="Proteomes" id="UP000494363">
    <property type="component" value="Unassembled WGS sequence"/>
</dbReference>
<dbReference type="InterPro" id="IPR036374">
    <property type="entry name" value="OxRdtase_Mopterin-bd_sf"/>
</dbReference>
<dbReference type="Gene3D" id="3.90.420.10">
    <property type="entry name" value="Oxidoreductase, molybdopterin-binding domain"/>
    <property type="match status" value="1"/>
</dbReference>
<dbReference type="EMBL" id="CADIKH010000056">
    <property type="protein sequence ID" value="CAB3772033.1"/>
    <property type="molecule type" value="Genomic_DNA"/>
</dbReference>
<dbReference type="SUPFAM" id="SSF56524">
    <property type="entry name" value="Oxidoreductase molybdopterin-binding domain"/>
    <property type="match status" value="1"/>
</dbReference>
<protein>
    <recommendedName>
        <fullName evidence="1">Oxidoreductase molybdopterin-binding domain-containing protein</fullName>
    </recommendedName>
</protein>
<evidence type="ECO:0000259" key="1">
    <source>
        <dbReference type="Pfam" id="PF00174"/>
    </source>
</evidence>
<sequence>MKRVQRIALAGVLILIMRIVPVAAQQITIYNKSQSAGTDTGNSQVLSLDDALKMPQETMRTSTNWTNEELFRGVKMREMLKHFGLYGKTIHFICYDGYDYRIPMSDVVKYDLLLAYERNGKRMTIKTLGPFALIYPRSKYPKELGGQDVDAKFIWMIKNIYVE</sequence>
<gene>
    <name evidence="2" type="ORF">LMG29542_06775</name>
</gene>
<keyword evidence="3" id="KW-1185">Reference proteome</keyword>
<proteinExistence type="predicted"/>
<evidence type="ECO:0000313" key="2">
    <source>
        <dbReference type="EMBL" id="CAB3772033.1"/>
    </source>
</evidence>
<organism evidence="2 3">
    <name type="scientific">Paraburkholderia humisilvae</name>
    <dbReference type="NCBI Taxonomy" id="627669"/>
    <lineage>
        <taxon>Bacteria</taxon>
        <taxon>Pseudomonadati</taxon>
        <taxon>Pseudomonadota</taxon>
        <taxon>Betaproteobacteria</taxon>
        <taxon>Burkholderiales</taxon>
        <taxon>Burkholderiaceae</taxon>
        <taxon>Paraburkholderia</taxon>
    </lineage>
</organism>
<dbReference type="InterPro" id="IPR000572">
    <property type="entry name" value="OxRdtase_Mopterin-bd_dom"/>
</dbReference>
<accession>A0A6J5F0V3</accession>
<name>A0A6J5F0V3_9BURK</name>
<feature type="domain" description="Oxidoreductase molybdopterin-binding" evidence="1">
    <location>
        <begin position="62"/>
        <end position="136"/>
    </location>
</feature>
<evidence type="ECO:0000313" key="3">
    <source>
        <dbReference type="Proteomes" id="UP000494363"/>
    </source>
</evidence>
<dbReference type="Pfam" id="PF00174">
    <property type="entry name" value="Oxidored_molyb"/>
    <property type="match status" value="1"/>
</dbReference>
<dbReference type="AlphaFoldDB" id="A0A6J5F0V3"/>
<reference evidence="2 3" key="1">
    <citation type="submission" date="2020-04" db="EMBL/GenBank/DDBJ databases">
        <authorList>
            <person name="De Canck E."/>
        </authorList>
    </citation>
    <scope>NUCLEOTIDE SEQUENCE [LARGE SCALE GENOMIC DNA]</scope>
    <source>
        <strain evidence="2 3">LMG 29542</strain>
    </source>
</reference>
<dbReference type="RefSeq" id="WP_175232167.1">
    <property type="nucleotide sequence ID" value="NZ_CADIKH010000056.1"/>
</dbReference>